<dbReference type="RefSeq" id="WP_232432515.1">
    <property type="nucleotide sequence ID" value="NZ_CDRH01000008.1"/>
</dbReference>
<dbReference type="Gene3D" id="2.60.40.2630">
    <property type="match status" value="1"/>
</dbReference>
<protein>
    <recommendedName>
        <fullName evidence="4">Fimbrillin family protein</fullName>
    </recommendedName>
</protein>
<dbReference type="Pfam" id="PF13149">
    <property type="entry name" value="Mfa_like_1"/>
    <property type="match status" value="1"/>
</dbReference>
<evidence type="ECO:0000313" key="3">
    <source>
        <dbReference type="Proteomes" id="UP000095591"/>
    </source>
</evidence>
<feature type="signal peptide" evidence="1">
    <location>
        <begin position="1"/>
        <end position="21"/>
    </location>
</feature>
<dbReference type="AlphaFoldDB" id="A0A173RCA5"/>
<feature type="chain" id="PRO_5008010693" description="Fimbrillin family protein" evidence="1">
    <location>
        <begin position="22"/>
        <end position="298"/>
    </location>
</feature>
<name>A0A173RCA5_PARDI</name>
<evidence type="ECO:0000313" key="2">
    <source>
        <dbReference type="EMBL" id="CUM75376.1"/>
    </source>
</evidence>
<evidence type="ECO:0008006" key="4">
    <source>
        <dbReference type="Google" id="ProtNLM"/>
    </source>
</evidence>
<proteinExistence type="predicted"/>
<evidence type="ECO:0000256" key="1">
    <source>
        <dbReference type="SAM" id="SignalP"/>
    </source>
</evidence>
<dbReference type="EMBL" id="CYXP01000001">
    <property type="protein sequence ID" value="CUM75376.1"/>
    <property type="molecule type" value="Genomic_DNA"/>
</dbReference>
<dbReference type="CDD" id="cd13121">
    <property type="entry name" value="BF2867_like_C"/>
    <property type="match status" value="1"/>
</dbReference>
<dbReference type="InterPro" id="IPR025049">
    <property type="entry name" value="Mfa-like_1"/>
</dbReference>
<gene>
    <name evidence="2" type="ORF">ERS852429_00398</name>
</gene>
<accession>A0A173RCA5</accession>
<organism evidence="2 3">
    <name type="scientific">Parabacteroides distasonis</name>
    <dbReference type="NCBI Taxonomy" id="823"/>
    <lineage>
        <taxon>Bacteria</taxon>
        <taxon>Pseudomonadati</taxon>
        <taxon>Bacteroidota</taxon>
        <taxon>Bacteroidia</taxon>
        <taxon>Bacteroidales</taxon>
        <taxon>Tannerellaceae</taxon>
        <taxon>Parabacteroides</taxon>
    </lineage>
</organism>
<dbReference type="Proteomes" id="UP000095591">
    <property type="component" value="Unassembled WGS sequence"/>
</dbReference>
<sequence>MNMNYMNLSLAWMGALNMALALYGCTNGIETGLSAPEGIPVTVLAEISPVTKSGEAVSSDNGFDRTSFLSGDQIKVTRTKKASGTAASQSASYRYDGTSAWTVVGTSPVTLEPAVTYSAQFPADYSAINQFQTTSAAYLASNLLKTGDATSSDGTLDFTSSGKPFTHVNSKLTLKFTVNRETTIANDAVLVAAAGIRTAVSTNQTITLYRPYPVDASRKYEWCGILRAVGGSAGTPATDLTVSLTCDGVTYKATLTGCALRTGYHYTYNLTLHNDMLIPESCTIGKWTDEIMAGGNLT</sequence>
<reference evidence="2 3" key="1">
    <citation type="submission" date="2015-09" db="EMBL/GenBank/DDBJ databases">
        <authorList>
            <consortium name="Pathogen Informatics"/>
        </authorList>
    </citation>
    <scope>NUCLEOTIDE SEQUENCE [LARGE SCALE GENOMIC DNA]</scope>
    <source>
        <strain evidence="2 3">2789STDY5608872</strain>
    </source>
</reference>
<keyword evidence="1" id="KW-0732">Signal</keyword>